<dbReference type="CDD" id="cd04443">
    <property type="entry name" value="DEP_GPR155"/>
    <property type="match status" value="1"/>
</dbReference>
<feature type="transmembrane region" description="Helical" evidence="6">
    <location>
        <begin position="747"/>
        <end position="769"/>
    </location>
</feature>
<evidence type="ECO:0000313" key="8">
    <source>
        <dbReference type="Proteomes" id="UP000076858"/>
    </source>
</evidence>
<organism evidence="7 8">
    <name type="scientific">Daphnia magna</name>
    <dbReference type="NCBI Taxonomy" id="35525"/>
    <lineage>
        <taxon>Eukaryota</taxon>
        <taxon>Metazoa</taxon>
        <taxon>Ecdysozoa</taxon>
        <taxon>Arthropoda</taxon>
        <taxon>Crustacea</taxon>
        <taxon>Branchiopoda</taxon>
        <taxon>Diplostraca</taxon>
        <taxon>Cladocera</taxon>
        <taxon>Anomopoda</taxon>
        <taxon>Daphniidae</taxon>
        <taxon>Daphnia</taxon>
    </lineage>
</organism>
<evidence type="ECO:0000256" key="6">
    <source>
        <dbReference type="SAM" id="Phobius"/>
    </source>
</evidence>
<dbReference type="GO" id="GO:0035556">
    <property type="term" value="P:intracellular signal transduction"/>
    <property type="evidence" value="ECO:0007669"/>
    <property type="project" value="InterPro"/>
</dbReference>
<dbReference type="SUPFAM" id="SSF81321">
    <property type="entry name" value="Family A G protein-coupled receptor-like"/>
    <property type="match status" value="1"/>
</dbReference>
<dbReference type="GO" id="GO:0055085">
    <property type="term" value="P:transmembrane transport"/>
    <property type="evidence" value="ECO:0007669"/>
    <property type="project" value="InterPro"/>
</dbReference>
<feature type="transmembrane region" description="Helical" evidence="6">
    <location>
        <begin position="119"/>
        <end position="137"/>
    </location>
</feature>
<name>A0A0P5ZFD9_9CRUS</name>
<dbReference type="InterPro" id="IPR000591">
    <property type="entry name" value="DEP_dom"/>
</dbReference>
<dbReference type="OrthoDB" id="2133778at2759"/>
<dbReference type="PANTHER" id="PTHR22829:SF5">
    <property type="entry name" value="INTEGRAL MEMBRANE PROTEIN GPR155"/>
    <property type="match status" value="1"/>
</dbReference>
<feature type="transmembrane region" description="Helical" evidence="6">
    <location>
        <begin position="374"/>
        <end position="394"/>
    </location>
</feature>
<evidence type="ECO:0000313" key="7">
    <source>
        <dbReference type="EMBL" id="KZS14972.1"/>
    </source>
</evidence>
<feature type="transmembrane region" description="Helical" evidence="6">
    <location>
        <begin position="587"/>
        <end position="608"/>
    </location>
</feature>
<accession>A0A0P5ZFD9</accession>
<dbReference type="Pfam" id="PF03547">
    <property type="entry name" value="Mem_trans"/>
    <property type="match status" value="1"/>
</dbReference>
<dbReference type="InterPro" id="IPR036390">
    <property type="entry name" value="WH_DNA-bd_sf"/>
</dbReference>
<dbReference type="InterPro" id="IPR004776">
    <property type="entry name" value="Mem_transp_PIN-like"/>
</dbReference>
<dbReference type="InterPro" id="IPR051832">
    <property type="entry name" value="mTOR-Rac_regulators"/>
</dbReference>
<feature type="transmembrane region" description="Helical" evidence="6">
    <location>
        <begin position="335"/>
        <end position="354"/>
    </location>
</feature>
<gene>
    <name evidence="7" type="ORF">APZ42_019489</name>
</gene>
<dbReference type="SUPFAM" id="SSF46785">
    <property type="entry name" value="Winged helix' DNA-binding domain"/>
    <property type="match status" value="1"/>
</dbReference>
<feature type="transmembrane region" description="Helical" evidence="6">
    <location>
        <begin position="183"/>
        <end position="204"/>
    </location>
</feature>
<feature type="region of interest" description="Disordered" evidence="5">
    <location>
        <begin position="623"/>
        <end position="685"/>
    </location>
</feature>
<feature type="transmembrane region" description="Helical" evidence="6">
    <location>
        <begin position="216"/>
        <end position="234"/>
    </location>
</feature>
<protein>
    <submittedName>
        <fullName evidence="7">Integral membrane protein GPR155</fullName>
    </submittedName>
</protein>
<evidence type="ECO:0000256" key="1">
    <source>
        <dbReference type="ARBA" id="ARBA00004141"/>
    </source>
</evidence>
<dbReference type="GO" id="GO:0016020">
    <property type="term" value="C:membrane"/>
    <property type="evidence" value="ECO:0007669"/>
    <property type="project" value="UniProtKB-SubCell"/>
</dbReference>
<feature type="transmembrane region" description="Helical" evidence="6">
    <location>
        <begin position="401"/>
        <end position="422"/>
    </location>
</feature>
<feature type="transmembrane region" description="Helical" evidence="6">
    <location>
        <begin position="474"/>
        <end position="493"/>
    </location>
</feature>
<dbReference type="Pfam" id="PF00610">
    <property type="entry name" value="DEP"/>
    <property type="match status" value="1"/>
</dbReference>
<feature type="transmembrane region" description="Helical" evidence="6">
    <location>
        <begin position="442"/>
        <end position="462"/>
    </location>
</feature>
<evidence type="ECO:0000256" key="2">
    <source>
        <dbReference type="ARBA" id="ARBA00022692"/>
    </source>
</evidence>
<comment type="caution">
    <text evidence="7">The sequence shown here is derived from an EMBL/GenBank/DDBJ whole genome shotgun (WGS) entry which is preliminary data.</text>
</comment>
<comment type="subcellular location">
    <subcellularLocation>
        <location evidence="1">Membrane</location>
        <topology evidence="1">Multi-pass membrane protein</topology>
    </subcellularLocation>
</comment>
<feature type="compositionally biased region" description="Basic and acidic residues" evidence="5">
    <location>
        <begin position="623"/>
        <end position="632"/>
    </location>
</feature>
<dbReference type="Gene3D" id="1.10.10.10">
    <property type="entry name" value="Winged helix-like DNA-binding domain superfamily/Winged helix DNA-binding domain"/>
    <property type="match status" value="1"/>
</dbReference>
<feature type="transmembrane region" description="Helical" evidence="6">
    <location>
        <begin position="869"/>
        <end position="886"/>
    </location>
</feature>
<keyword evidence="2 6" id="KW-0812">Transmembrane</keyword>
<dbReference type="AlphaFoldDB" id="A0A0P5ZFD9"/>
<proteinExistence type="predicted"/>
<feature type="transmembrane region" description="Helical" evidence="6">
    <location>
        <begin position="545"/>
        <end position="567"/>
    </location>
</feature>
<feature type="transmembrane region" description="Helical" evidence="6">
    <location>
        <begin position="89"/>
        <end position="107"/>
    </location>
</feature>
<dbReference type="InterPro" id="IPR037368">
    <property type="entry name" value="GPR155_DEP"/>
</dbReference>
<dbReference type="PANTHER" id="PTHR22829">
    <property type="entry name" value="DEP DOMAIN PROTEIN"/>
    <property type="match status" value="1"/>
</dbReference>
<evidence type="ECO:0000256" key="5">
    <source>
        <dbReference type="SAM" id="MobiDB-lite"/>
    </source>
</evidence>
<sequence length="933" mass="104362">MVLDELPFISQMCCFQWCARIKRLRYWYGAIYHPVLPPNYVVLLVCLSTRSTKVIFMTRYAWLRFEMLSTATVPTESPSGGEDVSFDNLYPALIECFAVILCGYVAGRLNIISATEAKGLNTFVGTFALPSLIFMSMATLNLSSVNWQFLLAVLLAKASIFITVLVITLLVTRPVDMSKSGLFAIFCTQSNDFALGFPIVAALYSKSHPAYPSYLYLMAPISLVILNPIAFLFMELGKRRTDASTSIDNPLIPNRSELPKTESTSYLILNILVKVLFNPVVFMTTLGMVGNLVFHQQLPIILEGILKVFGSAFSAAALFLLGLRMVGQMHQLQGANLVIPCILICVKCLVLPIVTREFVTVLNAGADANETVDLSNFGFLYGTFPTAPGVFVYATHFGVNVDLVASAVTAGTFLSAPLMFISAKMLTLTNLNPSNYIEDLDAFLFDISIISAIATAWVIGIFTVGRKWKKIPHFFTLCLVISQFLGCFGVILWSSLGCCDKTWQLYLQFVFIALGVFGSRLWTALLALSLYFLRTRSLCFVLKLRPWFVGIGWGIPAVIAAVLLSTVDSETDHAQKSDPNFQYGQTQAIVAVVVLISSFLVTVTCLIMQQRYGKKYNEYQSVRGDDESDHANDPGQTRPNPSVLDIEDFGNILTRNGRTRQREETAALLDETSAEEDLPNNESSTDLYSANDTDGAATEFCSSPNCDVTRQQQCVQIVKQYNSTHTEPEEAFILNDPNEEYQILRHIVLLLILSCSMFVGIALCMWTIIVEGVSGIYLELLFFDGVLNYGQGFLVCMIFGFDNKLIVSPLMKKWRQFWDGAKSLGLPHSDALSPETKLICEQFRTYHMSKCIADLVRDKRRRLKTYRRVFLGTELINWLILVGLAHDRLEALRYGRHLVDGRLIRHIKSEYHFHDQPYFYTFQTANTNGNVSS</sequence>
<dbReference type="InterPro" id="IPR036388">
    <property type="entry name" value="WH-like_DNA-bd_sf"/>
</dbReference>
<dbReference type="Proteomes" id="UP000076858">
    <property type="component" value="Unassembled WGS sequence"/>
</dbReference>
<dbReference type="GO" id="GO:0030514">
    <property type="term" value="P:negative regulation of BMP signaling pathway"/>
    <property type="evidence" value="ECO:0007669"/>
    <property type="project" value="TreeGrafter"/>
</dbReference>
<keyword evidence="4 6" id="KW-0472">Membrane</keyword>
<dbReference type="EMBL" id="LRGB01000930">
    <property type="protein sequence ID" value="KZS14972.1"/>
    <property type="molecule type" value="Genomic_DNA"/>
</dbReference>
<feature type="transmembrane region" description="Helical" evidence="6">
    <location>
        <begin position="275"/>
        <end position="294"/>
    </location>
</feature>
<feature type="transmembrane region" description="Helical" evidence="6">
    <location>
        <begin position="789"/>
        <end position="807"/>
    </location>
</feature>
<evidence type="ECO:0000256" key="4">
    <source>
        <dbReference type="ARBA" id="ARBA00023136"/>
    </source>
</evidence>
<dbReference type="SMART" id="SM00049">
    <property type="entry name" value="DEP"/>
    <property type="match status" value="1"/>
</dbReference>
<feature type="transmembrane region" description="Helical" evidence="6">
    <location>
        <begin position="300"/>
        <end position="323"/>
    </location>
</feature>
<keyword evidence="3 6" id="KW-1133">Transmembrane helix</keyword>
<dbReference type="PROSITE" id="PS50186">
    <property type="entry name" value="DEP"/>
    <property type="match status" value="1"/>
</dbReference>
<evidence type="ECO:0000256" key="3">
    <source>
        <dbReference type="ARBA" id="ARBA00022989"/>
    </source>
</evidence>
<keyword evidence="8" id="KW-1185">Reference proteome</keyword>
<feature type="transmembrane region" description="Helical" evidence="6">
    <location>
        <begin position="149"/>
        <end position="171"/>
    </location>
</feature>
<feature type="transmembrane region" description="Helical" evidence="6">
    <location>
        <begin position="505"/>
        <end position="533"/>
    </location>
</feature>
<reference evidence="7 8" key="1">
    <citation type="submission" date="2016-03" db="EMBL/GenBank/DDBJ databases">
        <title>EvidentialGene: Evidence-directed Construction of Genes on Genomes.</title>
        <authorList>
            <person name="Gilbert D.G."/>
            <person name="Choi J.-H."/>
            <person name="Mockaitis K."/>
            <person name="Colbourne J."/>
            <person name="Pfrender M."/>
        </authorList>
    </citation>
    <scope>NUCLEOTIDE SEQUENCE [LARGE SCALE GENOMIC DNA]</scope>
    <source>
        <strain evidence="7 8">Xinb3</strain>
        <tissue evidence="7">Complete organism</tissue>
    </source>
</reference>
<dbReference type="Gene3D" id="1.20.1070.10">
    <property type="entry name" value="Rhodopsin 7-helix transmembrane proteins"/>
    <property type="match status" value="1"/>
</dbReference>